<keyword evidence="3 7" id="KW-0479">Metal-binding</keyword>
<dbReference type="InterPro" id="IPR012302">
    <property type="entry name" value="Malic_NAD-bd"/>
</dbReference>
<dbReference type="Pfam" id="PF00390">
    <property type="entry name" value="malic"/>
    <property type="match status" value="1"/>
</dbReference>
<dbReference type="InterPro" id="IPR036291">
    <property type="entry name" value="NAD(P)-bd_dom_sf"/>
</dbReference>
<dbReference type="InterPro" id="IPR046346">
    <property type="entry name" value="Aminoacid_DH-like_N_sf"/>
</dbReference>
<dbReference type="Pfam" id="PF03949">
    <property type="entry name" value="Malic_M"/>
    <property type="match status" value="1"/>
</dbReference>
<accession>A0A1G2LBA2</accession>
<dbReference type="InterPro" id="IPR045213">
    <property type="entry name" value="Malic_NAD-bd_bact_type"/>
</dbReference>
<dbReference type="AlphaFoldDB" id="A0A1G2LBA2"/>
<dbReference type="SUPFAM" id="SSF53223">
    <property type="entry name" value="Aminoacid dehydrogenase-like, N-terminal domain"/>
    <property type="match status" value="1"/>
</dbReference>
<comment type="similarity">
    <text evidence="2">Belongs to the malic enzymes family.</text>
</comment>
<dbReference type="InterPro" id="IPR051674">
    <property type="entry name" value="Malate_Decarboxylase"/>
</dbReference>
<evidence type="ECO:0000256" key="2">
    <source>
        <dbReference type="ARBA" id="ARBA00008785"/>
    </source>
</evidence>
<dbReference type="SUPFAM" id="SSF51735">
    <property type="entry name" value="NAD(P)-binding Rossmann-fold domains"/>
    <property type="match status" value="1"/>
</dbReference>
<evidence type="ECO:0000256" key="7">
    <source>
        <dbReference type="PIRSR" id="PIRSR000106-3"/>
    </source>
</evidence>
<feature type="binding site" evidence="7">
    <location>
        <position position="139"/>
    </location>
    <ligand>
        <name>a divalent metal cation</name>
        <dbReference type="ChEBI" id="CHEBI:60240"/>
    </ligand>
</feature>
<feature type="domain" description="Malic enzyme NAD-binding" evidence="8">
    <location>
        <begin position="166"/>
        <end position="382"/>
    </location>
</feature>
<dbReference type="SMART" id="SM00919">
    <property type="entry name" value="Malic_M"/>
    <property type="match status" value="1"/>
</dbReference>
<dbReference type="Gene3D" id="3.40.50.10380">
    <property type="entry name" value="Malic enzyme, N-terminal domain"/>
    <property type="match status" value="1"/>
</dbReference>
<dbReference type="InterPro" id="IPR015884">
    <property type="entry name" value="Malic_enzyme_CS"/>
</dbReference>
<dbReference type="CDD" id="cd05311">
    <property type="entry name" value="NAD_bind_2_malic_enz"/>
    <property type="match status" value="1"/>
</dbReference>
<evidence type="ECO:0000256" key="6">
    <source>
        <dbReference type="PIRSR" id="PIRSR000106-2"/>
    </source>
</evidence>
<dbReference type="PROSITE" id="PS00331">
    <property type="entry name" value="MALIC_ENZYMES"/>
    <property type="match status" value="1"/>
</dbReference>
<organism evidence="10 11">
    <name type="scientific">Candidatus Sungbacteria bacterium RIFCSPLOWO2_01_FULL_59_16</name>
    <dbReference type="NCBI Taxonomy" id="1802280"/>
    <lineage>
        <taxon>Bacteria</taxon>
        <taxon>Candidatus Sungiibacteriota</taxon>
    </lineage>
</organism>
<name>A0A1G2LBA2_9BACT</name>
<dbReference type="GO" id="GO:0004470">
    <property type="term" value="F:malic enzyme activity"/>
    <property type="evidence" value="ECO:0007669"/>
    <property type="project" value="InterPro"/>
</dbReference>
<feature type="binding site" evidence="7">
    <location>
        <position position="165"/>
    </location>
    <ligand>
        <name>a divalent metal cation</name>
        <dbReference type="ChEBI" id="CHEBI:60240"/>
    </ligand>
</feature>
<feature type="domain" description="Malic enzyme N-terminal" evidence="9">
    <location>
        <begin position="21"/>
        <end position="154"/>
    </location>
</feature>
<dbReference type="PANTHER" id="PTHR43237:SF4">
    <property type="entry name" value="NADP-DEPENDENT MALIC ENZYME"/>
    <property type="match status" value="1"/>
</dbReference>
<dbReference type="PIRSF" id="PIRSF000106">
    <property type="entry name" value="ME"/>
    <property type="match status" value="1"/>
</dbReference>
<proteinExistence type="inferred from homology"/>
<evidence type="ECO:0000259" key="8">
    <source>
        <dbReference type="SMART" id="SM00919"/>
    </source>
</evidence>
<dbReference type="SMART" id="SM01274">
    <property type="entry name" value="malic"/>
    <property type="match status" value="1"/>
</dbReference>
<gene>
    <name evidence="10" type="ORF">A3B37_03190</name>
</gene>
<dbReference type="Proteomes" id="UP000176705">
    <property type="component" value="Unassembled WGS sequence"/>
</dbReference>
<dbReference type="GO" id="GO:0016616">
    <property type="term" value="F:oxidoreductase activity, acting on the CH-OH group of donors, NAD or NADP as acceptor"/>
    <property type="evidence" value="ECO:0007669"/>
    <property type="project" value="InterPro"/>
</dbReference>
<keyword evidence="4" id="KW-0560">Oxidoreductase</keyword>
<evidence type="ECO:0000256" key="3">
    <source>
        <dbReference type="ARBA" id="ARBA00022723"/>
    </source>
</evidence>
<dbReference type="GO" id="GO:0046872">
    <property type="term" value="F:metal ion binding"/>
    <property type="evidence" value="ECO:0007669"/>
    <property type="project" value="UniProtKB-KW"/>
</dbReference>
<protein>
    <submittedName>
        <fullName evidence="10">Malate dehydrogenase</fullName>
    </submittedName>
</protein>
<dbReference type="InterPro" id="IPR001891">
    <property type="entry name" value="Malic_OxRdtase"/>
</dbReference>
<dbReference type="InterPro" id="IPR012301">
    <property type="entry name" value="Malic_N_dom"/>
</dbReference>
<feature type="active site" description="Proton acceptor" evidence="5">
    <location>
        <position position="97"/>
    </location>
</feature>
<sequence length="383" mass="40744">MARNNFDAIKKKALRLHKKAGGKFAIMSKVPLRGPEDLKLVYTPGVGAVSSFVASHKGSEWEYTMKGNSVLVVSDGSAVLGLGNIGPYGALPVMEGKCLLFKKFANIDAVPLVLATQDTEAIIATVKAVSPAFGGINLEDISAPRCFEIEARLKRELDIPVMHDDQHGTAIIVLAGLLNALKVVKKKLKNSKIIISGAGAAGTAIAKILCLAGAKNIVVLDSKGVIWRGRPNLNPAKRELARITNPKNMKGGLADAMRGADVFIGVSGPNIVTEGMVRSMERNAIVFALANPIPEIMPDAAKRGGAKIIATGRSDFPNQLNNSQVFPGVFRGALDHRVRAITDTMKLKAARAIAALVPRPTATNIVPDMFDKRLVRTVAAVIR</sequence>
<dbReference type="PANTHER" id="PTHR43237">
    <property type="entry name" value="NADP-DEPENDENT MALIC ENZYME"/>
    <property type="match status" value="1"/>
</dbReference>
<dbReference type="InterPro" id="IPR037062">
    <property type="entry name" value="Malic_N_dom_sf"/>
</dbReference>
<dbReference type="Gene3D" id="3.40.50.720">
    <property type="entry name" value="NAD(P)-binding Rossmann-like Domain"/>
    <property type="match status" value="1"/>
</dbReference>
<evidence type="ECO:0000256" key="4">
    <source>
        <dbReference type="ARBA" id="ARBA00023002"/>
    </source>
</evidence>
<feature type="binding site" evidence="6">
    <location>
        <position position="291"/>
    </location>
    <ligand>
        <name>(S)-malate</name>
        <dbReference type="ChEBI" id="CHEBI:15589"/>
    </ligand>
</feature>
<feature type="active site" description="Proton donor" evidence="5">
    <location>
        <position position="42"/>
    </location>
</feature>
<evidence type="ECO:0000256" key="1">
    <source>
        <dbReference type="ARBA" id="ARBA00001936"/>
    </source>
</evidence>
<comment type="cofactor">
    <cofactor evidence="7">
        <name>Mg(2+)</name>
        <dbReference type="ChEBI" id="CHEBI:18420"/>
    </cofactor>
    <cofactor evidence="7">
        <name>Mn(2+)</name>
        <dbReference type="ChEBI" id="CHEBI:29035"/>
    </cofactor>
    <text evidence="7">Divalent metal cations. Prefers magnesium or manganese.</text>
</comment>
<feature type="binding site" evidence="7">
    <location>
        <position position="140"/>
    </location>
    <ligand>
        <name>a divalent metal cation</name>
        <dbReference type="ChEBI" id="CHEBI:60240"/>
    </ligand>
</feature>
<evidence type="ECO:0000313" key="10">
    <source>
        <dbReference type="EMBL" id="OHA08925.1"/>
    </source>
</evidence>
<evidence type="ECO:0000259" key="9">
    <source>
        <dbReference type="SMART" id="SM01274"/>
    </source>
</evidence>
<dbReference type="STRING" id="1802280.A3B37_03190"/>
<dbReference type="GO" id="GO:0051287">
    <property type="term" value="F:NAD binding"/>
    <property type="evidence" value="ECO:0007669"/>
    <property type="project" value="InterPro"/>
</dbReference>
<evidence type="ECO:0000256" key="5">
    <source>
        <dbReference type="PIRSR" id="PIRSR000106-1"/>
    </source>
</evidence>
<feature type="binding site" evidence="6">
    <location>
        <position position="321"/>
    </location>
    <ligand>
        <name>(S)-malate</name>
        <dbReference type="ChEBI" id="CHEBI:15589"/>
    </ligand>
</feature>
<dbReference type="EMBL" id="MHQS01000009">
    <property type="protein sequence ID" value="OHA08925.1"/>
    <property type="molecule type" value="Genomic_DNA"/>
</dbReference>
<comment type="caution">
    <text evidence="10">The sequence shown here is derived from an EMBL/GenBank/DDBJ whole genome shotgun (WGS) entry which is preliminary data.</text>
</comment>
<evidence type="ECO:0000313" key="11">
    <source>
        <dbReference type="Proteomes" id="UP000176705"/>
    </source>
</evidence>
<reference evidence="10 11" key="1">
    <citation type="journal article" date="2016" name="Nat. Commun.">
        <title>Thousands of microbial genomes shed light on interconnected biogeochemical processes in an aquifer system.</title>
        <authorList>
            <person name="Anantharaman K."/>
            <person name="Brown C.T."/>
            <person name="Hug L.A."/>
            <person name="Sharon I."/>
            <person name="Castelle C.J."/>
            <person name="Probst A.J."/>
            <person name="Thomas B.C."/>
            <person name="Singh A."/>
            <person name="Wilkins M.J."/>
            <person name="Karaoz U."/>
            <person name="Brodie E.L."/>
            <person name="Williams K.H."/>
            <person name="Hubbard S.S."/>
            <person name="Banfield J.F."/>
        </authorList>
    </citation>
    <scope>NUCLEOTIDE SEQUENCE [LARGE SCALE GENOMIC DNA]</scope>
</reference>
<comment type="cofactor">
    <cofactor evidence="1">
        <name>Mn(2+)</name>
        <dbReference type="ChEBI" id="CHEBI:29035"/>
    </cofactor>
</comment>